<dbReference type="Proteomes" id="UP000539372">
    <property type="component" value="Unassembled WGS sequence"/>
</dbReference>
<evidence type="ECO:0000256" key="6">
    <source>
        <dbReference type="SAM" id="Phobius"/>
    </source>
</evidence>
<feature type="transmembrane region" description="Helical" evidence="6">
    <location>
        <begin position="264"/>
        <end position="284"/>
    </location>
</feature>
<dbReference type="InterPro" id="IPR050638">
    <property type="entry name" value="AA-Vitamin_Transporters"/>
</dbReference>
<dbReference type="InterPro" id="IPR037185">
    <property type="entry name" value="EmrE-like"/>
</dbReference>
<evidence type="ECO:0000256" key="3">
    <source>
        <dbReference type="ARBA" id="ARBA00022692"/>
    </source>
</evidence>
<feature type="domain" description="EamA" evidence="7">
    <location>
        <begin position="147"/>
        <end position="280"/>
    </location>
</feature>
<feature type="transmembrane region" description="Helical" evidence="6">
    <location>
        <begin position="145"/>
        <end position="165"/>
    </location>
</feature>
<feature type="transmembrane region" description="Helical" evidence="6">
    <location>
        <begin position="33"/>
        <end position="50"/>
    </location>
</feature>
<dbReference type="InterPro" id="IPR000620">
    <property type="entry name" value="EamA_dom"/>
</dbReference>
<dbReference type="PANTHER" id="PTHR32322">
    <property type="entry name" value="INNER MEMBRANE TRANSPORTER"/>
    <property type="match status" value="1"/>
</dbReference>
<feature type="transmembrane region" description="Helical" evidence="6">
    <location>
        <begin position="177"/>
        <end position="196"/>
    </location>
</feature>
<dbReference type="SUPFAM" id="SSF103481">
    <property type="entry name" value="Multidrug resistance efflux transporter EmrE"/>
    <property type="match status" value="2"/>
</dbReference>
<gene>
    <name evidence="8" type="ORF">HH303_08055</name>
</gene>
<name>A0A7Y0DZH7_9PROT</name>
<comment type="caution">
    <text evidence="8">The sequence shown here is derived from an EMBL/GenBank/DDBJ whole genome shotgun (WGS) entry which is preliminary data.</text>
</comment>
<reference evidence="8 9" key="1">
    <citation type="submission" date="2020-04" db="EMBL/GenBank/DDBJ databases">
        <title>Rhodospirillaceae bacterium KN72 isolated from deep sea.</title>
        <authorList>
            <person name="Zhang D.-C."/>
        </authorList>
    </citation>
    <scope>NUCLEOTIDE SEQUENCE [LARGE SCALE GENOMIC DNA]</scope>
    <source>
        <strain evidence="8 9">KN72</strain>
    </source>
</reference>
<evidence type="ECO:0000313" key="9">
    <source>
        <dbReference type="Proteomes" id="UP000539372"/>
    </source>
</evidence>
<dbReference type="AlphaFoldDB" id="A0A7Y0DZH7"/>
<keyword evidence="4 6" id="KW-1133">Transmembrane helix</keyword>
<comment type="subcellular location">
    <subcellularLocation>
        <location evidence="1">Membrane</location>
        <topology evidence="1">Multi-pass membrane protein</topology>
    </subcellularLocation>
</comment>
<dbReference type="GO" id="GO:0016020">
    <property type="term" value="C:membrane"/>
    <property type="evidence" value="ECO:0007669"/>
    <property type="project" value="UniProtKB-SubCell"/>
</dbReference>
<sequence>MGIAYGLAAVTIWGAWPVASRFGVGQTLTAPDITFLRFLVAGLLLSPLVIRRGHGGLGWGKAIILAIGAGAPYTIVTVSGFSFAPAGHGGLIIPSTMLTCSTIGGAFILGDRPNRQRLLGLALVLGGVVVTGSAAFGLGDEYPNLAIGHLLFVGGGMCWSIYTIFSRKWAVDSVQATALVSVLSLIGFTPIYLIWRGDALLSAPMSEVLFQGIAQGVFSAVLALFFFTRAVGLLGAGRGAVFAALVPGFAALFAYPALGEVPGPHHLIGLGLVSFGMALALGLIGQKKTV</sequence>
<dbReference type="Pfam" id="PF00892">
    <property type="entry name" value="EamA"/>
    <property type="match status" value="2"/>
</dbReference>
<evidence type="ECO:0000259" key="7">
    <source>
        <dbReference type="Pfam" id="PF00892"/>
    </source>
</evidence>
<dbReference type="PANTHER" id="PTHR32322:SF2">
    <property type="entry name" value="EAMA DOMAIN-CONTAINING PROTEIN"/>
    <property type="match status" value="1"/>
</dbReference>
<feature type="transmembrane region" description="Helical" evidence="6">
    <location>
        <begin position="90"/>
        <end position="109"/>
    </location>
</feature>
<feature type="transmembrane region" description="Helical" evidence="6">
    <location>
        <begin position="118"/>
        <end position="139"/>
    </location>
</feature>
<accession>A0A7Y0DZH7</accession>
<keyword evidence="5 6" id="KW-0472">Membrane</keyword>
<organism evidence="8 9">
    <name type="scientific">Pacificispira spongiicola</name>
    <dbReference type="NCBI Taxonomy" id="2729598"/>
    <lineage>
        <taxon>Bacteria</taxon>
        <taxon>Pseudomonadati</taxon>
        <taxon>Pseudomonadota</taxon>
        <taxon>Alphaproteobacteria</taxon>
        <taxon>Rhodospirillales</taxon>
        <taxon>Rhodospirillaceae</taxon>
        <taxon>Pacificispira</taxon>
    </lineage>
</organism>
<protein>
    <submittedName>
        <fullName evidence="8">DMT family transporter</fullName>
    </submittedName>
</protein>
<comment type="similarity">
    <text evidence="2">Belongs to the EamA transporter family.</text>
</comment>
<keyword evidence="9" id="KW-1185">Reference proteome</keyword>
<evidence type="ECO:0000313" key="8">
    <source>
        <dbReference type="EMBL" id="NMM44429.1"/>
    </source>
</evidence>
<proteinExistence type="inferred from homology"/>
<evidence type="ECO:0000256" key="5">
    <source>
        <dbReference type="ARBA" id="ARBA00023136"/>
    </source>
</evidence>
<feature type="transmembrane region" description="Helical" evidence="6">
    <location>
        <begin position="239"/>
        <end position="258"/>
    </location>
</feature>
<feature type="transmembrane region" description="Helical" evidence="6">
    <location>
        <begin position="208"/>
        <end position="227"/>
    </location>
</feature>
<evidence type="ECO:0000256" key="4">
    <source>
        <dbReference type="ARBA" id="ARBA00022989"/>
    </source>
</evidence>
<evidence type="ECO:0000256" key="2">
    <source>
        <dbReference type="ARBA" id="ARBA00007362"/>
    </source>
</evidence>
<feature type="transmembrane region" description="Helical" evidence="6">
    <location>
        <begin position="62"/>
        <end position="84"/>
    </location>
</feature>
<evidence type="ECO:0000256" key="1">
    <source>
        <dbReference type="ARBA" id="ARBA00004141"/>
    </source>
</evidence>
<keyword evidence="3 6" id="KW-0812">Transmembrane</keyword>
<dbReference type="EMBL" id="JABBNT010000002">
    <property type="protein sequence ID" value="NMM44429.1"/>
    <property type="molecule type" value="Genomic_DNA"/>
</dbReference>
<feature type="domain" description="EamA" evidence="7">
    <location>
        <begin position="1"/>
        <end position="131"/>
    </location>
</feature>